<dbReference type="Gene3D" id="3.90.1580.10">
    <property type="entry name" value="paralog of FGE (formylglycine-generating enzyme)"/>
    <property type="match status" value="1"/>
</dbReference>
<organism evidence="4 5">
    <name type="scientific">Desulfobacter latus</name>
    <dbReference type="NCBI Taxonomy" id="2292"/>
    <lineage>
        <taxon>Bacteria</taxon>
        <taxon>Pseudomonadati</taxon>
        <taxon>Thermodesulfobacteriota</taxon>
        <taxon>Desulfobacteria</taxon>
        <taxon>Desulfobacterales</taxon>
        <taxon>Desulfobacteraceae</taxon>
        <taxon>Desulfobacter</taxon>
    </lineage>
</organism>
<dbReference type="PANTHER" id="PTHR23150:SF19">
    <property type="entry name" value="FORMYLGLYCINE-GENERATING ENZYME"/>
    <property type="match status" value="1"/>
</dbReference>
<reference evidence="4 5" key="1">
    <citation type="submission" date="2020-06" db="EMBL/GenBank/DDBJ databases">
        <title>High-quality draft genome of sulfate reducer Desulfobacter latus type strain AcrS2 isolated from marine sediment.</title>
        <authorList>
            <person name="Hoppe M."/>
            <person name="Larsen C.K."/>
            <person name="Marshall I.P.G."/>
            <person name="Schramm A."/>
            <person name="Marietou A.G."/>
        </authorList>
    </citation>
    <scope>NUCLEOTIDE SEQUENCE [LARGE SCALE GENOMIC DNA]</scope>
    <source>
        <strain evidence="4 5">AcRS2</strain>
    </source>
</reference>
<dbReference type="PANTHER" id="PTHR23150">
    <property type="entry name" value="SULFATASE MODIFYING FACTOR 1, 2"/>
    <property type="match status" value="1"/>
</dbReference>
<evidence type="ECO:0000256" key="1">
    <source>
        <dbReference type="SAM" id="Coils"/>
    </source>
</evidence>
<gene>
    <name evidence="4" type="ORF">HXW94_00735</name>
</gene>
<dbReference type="EMBL" id="JACADJ010000002">
    <property type="protein sequence ID" value="NWH03532.1"/>
    <property type="molecule type" value="Genomic_DNA"/>
</dbReference>
<keyword evidence="1" id="KW-0175">Coiled coil</keyword>
<name>A0A850T2W6_9BACT</name>
<evidence type="ECO:0000313" key="5">
    <source>
        <dbReference type="Proteomes" id="UP000553343"/>
    </source>
</evidence>
<feature type="region of interest" description="Disordered" evidence="2">
    <location>
        <begin position="179"/>
        <end position="199"/>
    </location>
</feature>
<accession>A0A850T2W6</accession>
<dbReference type="InterPro" id="IPR005532">
    <property type="entry name" value="SUMF_dom"/>
</dbReference>
<keyword evidence="5" id="KW-1185">Reference proteome</keyword>
<feature type="domain" description="Sulfatase-modifying factor enzyme-like" evidence="3">
    <location>
        <begin position="395"/>
        <end position="641"/>
    </location>
</feature>
<dbReference type="InterPro" id="IPR016187">
    <property type="entry name" value="CTDL_fold"/>
</dbReference>
<dbReference type="AlphaFoldDB" id="A0A850T2W6"/>
<proteinExistence type="predicted"/>
<evidence type="ECO:0000259" key="3">
    <source>
        <dbReference type="Pfam" id="PF03781"/>
    </source>
</evidence>
<dbReference type="Pfam" id="PF03781">
    <property type="entry name" value="FGE-sulfatase"/>
    <property type="match status" value="1"/>
</dbReference>
<sequence>MANVSITLSGITEALKNLNYRPGSVKDKAIRTIAAYYVSEDSIQALSYIDGDSIIRQIWRVGDDPAKIKSKRRNFFSLKSSINADLKKLSINGLNSEDITLTESNIFDMTADAKNNLLQSFSNAVKTDEFDLTTAADVLNAVGEFLDKIQSPGADNESTGIIEEIKKVLNRLGAGIFDDNEGAGSDGDGDGDGVGPLEDDVGIEEVDENAEIEEIDEDLLDEQIEEIDDDVEIEEIDDDEFEDVEEINEDQQIEDIELDEDEDLETVDEDLLDEQIEQIDDDEFEDVEEINEDQQIEDIELDEDEDLEELEEIDEDTEIEDVELDDDESLEEIEDIDIDEDQELQEVDLNADEDLEELDELDEEELKALEAFRKARELAEQFDDFLGEREKKFNAYVTIPEGTYTIGTEKSLKSSLALQPFDMPKVYMGKYPVTNALFEIFIEQTGYVTTAEKKGVGTVYHSRFKRQGGNVVWRKQAGSSIVKGACWYQPLGPGSTLYGKRNHPVVQISVDDAFAYAAWIGRRLPTEAEWEAAARTDVSLKYPWGNQFDPGALNIESSGFADTTPVDDYDHAANIFGMTDMLGNVMEWTADTQPSPFAGRKAKLFNVAKGGAWNAKNSVSISSRGLFPSDTTANTIGFRCISELFQ</sequence>
<evidence type="ECO:0000313" key="4">
    <source>
        <dbReference type="EMBL" id="NWH03532.1"/>
    </source>
</evidence>
<dbReference type="RefSeq" id="WP_178364985.1">
    <property type="nucleotide sequence ID" value="NZ_JACADJ010000002.1"/>
</dbReference>
<dbReference type="InterPro" id="IPR042095">
    <property type="entry name" value="SUMF_sf"/>
</dbReference>
<comment type="caution">
    <text evidence="4">The sequence shown here is derived from an EMBL/GenBank/DDBJ whole genome shotgun (WGS) entry which is preliminary data.</text>
</comment>
<feature type="compositionally biased region" description="Acidic residues" evidence="2">
    <location>
        <begin position="187"/>
        <end position="199"/>
    </location>
</feature>
<dbReference type="Proteomes" id="UP000553343">
    <property type="component" value="Unassembled WGS sequence"/>
</dbReference>
<dbReference type="SUPFAM" id="SSF56436">
    <property type="entry name" value="C-type lectin-like"/>
    <property type="match status" value="1"/>
</dbReference>
<dbReference type="InterPro" id="IPR051043">
    <property type="entry name" value="Sulfatase_Mod_Factor_Kinase"/>
</dbReference>
<dbReference type="GO" id="GO:0120147">
    <property type="term" value="F:formylglycine-generating oxidase activity"/>
    <property type="evidence" value="ECO:0007669"/>
    <property type="project" value="TreeGrafter"/>
</dbReference>
<protein>
    <submittedName>
        <fullName evidence="4">SUMF1/EgtB/PvdO family nonheme iron enzyme</fullName>
    </submittedName>
</protein>
<feature type="coiled-coil region" evidence="1">
    <location>
        <begin position="344"/>
        <end position="381"/>
    </location>
</feature>
<evidence type="ECO:0000256" key="2">
    <source>
        <dbReference type="SAM" id="MobiDB-lite"/>
    </source>
</evidence>